<dbReference type="Proteomes" id="UP000253034">
    <property type="component" value="Unassembled WGS sequence"/>
</dbReference>
<evidence type="ECO:0000256" key="1">
    <source>
        <dbReference type="SAM" id="MobiDB-lite"/>
    </source>
</evidence>
<dbReference type="OrthoDB" id="2044999at2"/>
<proteinExistence type="predicted"/>
<keyword evidence="3" id="KW-1185">Reference proteome</keyword>
<dbReference type="RefSeq" id="WP_114298134.1">
    <property type="nucleotide sequence ID" value="NZ_QPJT01000013.1"/>
</dbReference>
<organism evidence="2 3">
    <name type="scientific">Anaerobacterium chartisolvens</name>
    <dbReference type="NCBI Taxonomy" id="1297424"/>
    <lineage>
        <taxon>Bacteria</taxon>
        <taxon>Bacillati</taxon>
        <taxon>Bacillota</taxon>
        <taxon>Clostridia</taxon>
        <taxon>Eubacteriales</taxon>
        <taxon>Oscillospiraceae</taxon>
        <taxon>Anaerobacterium</taxon>
    </lineage>
</organism>
<evidence type="ECO:0000313" key="3">
    <source>
        <dbReference type="Proteomes" id="UP000253034"/>
    </source>
</evidence>
<gene>
    <name evidence="2" type="ORF">DFR58_11365</name>
</gene>
<sequence length="235" mass="26317">MTYNESLKCFQQSRWESLSVEEKAEAMQAMENEMALRSGREPCKVHISREWCDDDKLGVYDCESRTIQVNGWQLENLSLHGNEADSHLETILHEGRHAYQYDAVTGKIDHPDKQEVEVWTENMKEENCVQPGPGNEDAYNNQPIERDANDFAQETMRQVKEEMKQANGESLDEGSGGGDFKSRWSCFTEKLGGLLGGGEDNSHSRGNGEEAAGSEAHSQETDGGHGQDEGQGMER</sequence>
<dbReference type="AlphaFoldDB" id="A0A369B212"/>
<feature type="region of interest" description="Disordered" evidence="1">
    <location>
        <begin position="158"/>
        <end position="235"/>
    </location>
</feature>
<feature type="compositionally biased region" description="Basic and acidic residues" evidence="1">
    <location>
        <begin position="217"/>
        <end position="235"/>
    </location>
</feature>
<reference evidence="2 3" key="1">
    <citation type="submission" date="2018-07" db="EMBL/GenBank/DDBJ databases">
        <title>Genomic Encyclopedia of Type Strains, Phase IV (KMG-IV): sequencing the most valuable type-strain genomes for metagenomic binning, comparative biology and taxonomic classification.</title>
        <authorList>
            <person name="Goeker M."/>
        </authorList>
    </citation>
    <scope>NUCLEOTIDE SEQUENCE [LARGE SCALE GENOMIC DNA]</scope>
    <source>
        <strain evidence="2 3">DSM 27016</strain>
    </source>
</reference>
<protein>
    <submittedName>
        <fullName evidence="2">Uncharacterized protein</fullName>
    </submittedName>
</protein>
<dbReference type="EMBL" id="QPJT01000013">
    <property type="protein sequence ID" value="RCX15483.1"/>
    <property type="molecule type" value="Genomic_DNA"/>
</dbReference>
<evidence type="ECO:0000313" key="2">
    <source>
        <dbReference type="EMBL" id="RCX15483.1"/>
    </source>
</evidence>
<accession>A0A369B212</accession>
<name>A0A369B212_9FIRM</name>
<comment type="caution">
    <text evidence="2">The sequence shown here is derived from an EMBL/GenBank/DDBJ whole genome shotgun (WGS) entry which is preliminary data.</text>
</comment>